<organism evidence="1 2">
    <name type="scientific">Panagrolaimus sp. PS1159</name>
    <dbReference type="NCBI Taxonomy" id="55785"/>
    <lineage>
        <taxon>Eukaryota</taxon>
        <taxon>Metazoa</taxon>
        <taxon>Ecdysozoa</taxon>
        <taxon>Nematoda</taxon>
        <taxon>Chromadorea</taxon>
        <taxon>Rhabditida</taxon>
        <taxon>Tylenchina</taxon>
        <taxon>Panagrolaimomorpha</taxon>
        <taxon>Panagrolaimoidea</taxon>
        <taxon>Panagrolaimidae</taxon>
        <taxon>Panagrolaimus</taxon>
    </lineage>
</organism>
<name>A0AC35GUY7_9BILA</name>
<dbReference type="WBParaSite" id="PS1159_v2.g9056.t1">
    <property type="protein sequence ID" value="PS1159_v2.g9056.t1"/>
    <property type="gene ID" value="PS1159_v2.g9056"/>
</dbReference>
<evidence type="ECO:0000313" key="2">
    <source>
        <dbReference type="WBParaSite" id="PS1159_v2.g9056.t1"/>
    </source>
</evidence>
<accession>A0AC35GUY7</accession>
<proteinExistence type="predicted"/>
<dbReference type="Proteomes" id="UP000887580">
    <property type="component" value="Unplaced"/>
</dbReference>
<protein>
    <submittedName>
        <fullName evidence="2">PX domain-containing protein</fullName>
    </submittedName>
</protein>
<reference evidence="2" key="1">
    <citation type="submission" date="2022-11" db="UniProtKB">
        <authorList>
            <consortium name="WormBaseParasite"/>
        </authorList>
    </citation>
    <scope>IDENTIFICATION</scope>
</reference>
<sequence>ESSFSLSQFRNKLLNAFSSQISVEEDGAGKEVEVQQEDKSLGIGSADIVLADTEKDLNKWIITVPTVEPRKDISGRVFFVYVIQIERLDISNTDTSSLNSDTTDFPSTWTITRKYDEFHILEKKLQEFYGSSIKLGILPDKRSLQQKNPTFMDTQRLQFEKFLQGLALQPALKKSELLYAFLTTDEELREDIPL</sequence>
<evidence type="ECO:0000313" key="1">
    <source>
        <dbReference type="Proteomes" id="UP000887580"/>
    </source>
</evidence>